<protein>
    <submittedName>
        <fullName evidence="2">Uncharacterized protein</fullName>
    </submittedName>
</protein>
<sequence length="554" mass="64687">MVFETLVADLLNRFLGDFVDNLDASQLNIGIWGGDVKLNNLEIKETALDDLDLPIKLKFGFLSNLVLKIPWKNLYTEPVLANIEGLYLIVVPNKGVVYNEEKAKKNEFETKQKSLVRLEENRKNRRKPKDPAADTFAEKMVAQVIKNLQVKIKNIHIRFEDKYTNRHRPFCAGVTLDFLDFQTTDENWQAMIVKEAVKVFHKLVSLQNLAVYWNPNSRLFSDLKSNEEIKKALMETIANENQKPDDFNNEEIKKALMETIANENQKPDDFKYILEPITIEAKLALNQKPDATEWEIPKIDLNVDVDKLALSIGKFQYQDVLLFLEAQERFVTAGRYLRFRPNLVEFRGHYKTWWHFAYNCILEENVRRKRRNWSWKRMKAHRQLVHEYQDAWVKKQTEKSPGATVLALIERAEKELDVFNLNVARQQAEMNIDRLELTRLEDQQKQGWGAWAKSWFGGSGGEQQPKKVEKHERQPDDIIGKFQEEMTPEEKQKLFDAIDYQENMPATDYPKTFVENKIKIKLKTVAVIVQEAVELEFMDLSANVEQRPSANALL</sequence>
<dbReference type="WBParaSite" id="JU765_v2.g5173.t1">
    <property type="protein sequence ID" value="JU765_v2.g5173.t1"/>
    <property type="gene ID" value="JU765_v2.g5173"/>
</dbReference>
<evidence type="ECO:0000313" key="1">
    <source>
        <dbReference type="Proteomes" id="UP000887576"/>
    </source>
</evidence>
<proteinExistence type="predicted"/>
<organism evidence="1 2">
    <name type="scientific">Panagrolaimus sp. JU765</name>
    <dbReference type="NCBI Taxonomy" id="591449"/>
    <lineage>
        <taxon>Eukaryota</taxon>
        <taxon>Metazoa</taxon>
        <taxon>Ecdysozoa</taxon>
        <taxon>Nematoda</taxon>
        <taxon>Chromadorea</taxon>
        <taxon>Rhabditida</taxon>
        <taxon>Tylenchina</taxon>
        <taxon>Panagrolaimomorpha</taxon>
        <taxon>Panagrolaimoidea</taxon>
        <taxon>Panagrolaimidae</taxon>
        <taxon>Panagrolaimus</taxon>
    </lineage>
</organism>
<accession>A0AC34RBS8</accession>
<evidence type="ECO:0000313" key="2">
    <source>
        <dbReference type="WBParaSite" id="JU765_v2.g5173.t1"/>
    </source>
</evidence>
<name>A0AC34RBS8_9BILA</name>
<reference evidence="2" key="1">
    <citation type="submission" date="2022-11" db="UniProtKB">
        <authorList>
            <consortium name="WormBaseParasite"/>
        </authorList>
    </citation>
    <scope>IDENTIFICATION</scope>
</reference>
<dbReference type="Proteomes" id="UP000887576">
    <property type="component" value="Unplaced"/>
</dbReference>